<dbReference type="AlphaFoldDB" id="A0A1E4S524"/>
<dbReference type="EMBL" id="KV453927">
    <property type="protein sequence ID" value="ODV74608.1"/>
    <property type="molecule type" value="Genomic_DNA"/>
</dbReference>
<dbReference type="SUPFAM" id="SSF55729">
    <property type="entry name" value="Acyl-CoA N-acyltransferases (Nat)"/>
    <property type="match status" value="1"/>
</dbReference>
<dbReference type="GO" id="GO:0006325">
    <property type="term" value="P:chromatin organization"/>
    <property type="evidence" value="ECO:0007669"/>
    <property type="project" value="InterPro"/>
</dbReference>
<dbReference type="OrthoDB" id="10253098at2759"/>
<dbReference type="GO" id="GO:0036286">
    <property type="term" value="C:eisosome filament"/>
    <property type="evidence" value="ECO:0007669"/>
    <property type="project" value="TreeGrafter"/>
</dbReference>
<keyword evidence="6" id="KW-0808">Transferase</keyword>
<dbReference type="Proteomes" id="UP000094389">
    <property type="component" value="Unassembled WGS sequence"/>
</dbReference>
<evidence type="ECO:0000259" key="5">
    <source>
        <dbReference type="Pfam" id="PF10394"/>
    </source>
</evidence>
<dbReference type="PANTHER" id="PTHR31962:SF1">
    <property type="entry name" value="SPHINGOLIPID LONG CHAIN BASE-RESPONSIVE PROTEIN PIL1"/>
    <property type="match status" value="1"/>
</dbReference>
<dbReference type="Gene3D" id="3.40.630.30">
    <property type="match status" value="1"/>
</dbReference>
<dbReference type="InterPro" id="IPR028245">
    <property type="entry name" value="PIL1/LSP1"/>
</dbReference>
<organism evidence="6 7">
    <name type="scientific">Cyberlindnera jadinii (strain ATCC 18201 / CBS 1600 / BCRC 20928 / JCM 3617 / NBRC 0987 / NRRL Y-1542)</name>
    <name type="common">Torula yeast</name>
    <name type="synonym">Candida utilis</name>
    <dbReference type="NCBI Taxonomy" id="983966"/>
    <lineage>
        <taxon>Eukaryota</taxon>
        <taxon>Fungi</taxon>
        <taxon>Dikarya</taxon>
        <taxon>Ascomycota</taxon>
        <taxon>Saccharomycotina</taxon>
        <taxon>Saccharomycetes</taxon>
        <taxon>Phaffomycetales</taxon>
        <taxon>Phaffomycetaceae</taxon>
        <taxon>Cyberlindnera</taxon>
    </lineage>
</organism>
<dbReference type="GO" id="GO:0006897">
    <property type="term" value="P:endocytosis"/>
    <property type="evidence" value="ECO:0007669"/>
    <property type="project" value="TreeGrafter"/>
</dbReference>
<keyword evidence="3" id="KW-0175">Coiled coil</keyword>
<dbReference type="OMA" id="IMDCENA"/>
<dbReference type="GO" id="GO:0008289">
    <property type="term" value="F:lipid binding"/>
    <property type="evidence" value="ECO:0007669"/>
    <property type="project" value="TreeGrafter"/>
</dbReference>
<evidence type="ECO:0000256" key="3">
    <source>
        <dbReference type="SAM" id="Coils"/>
    </source>
</evidence>
<evidence type="ECO:0000313" key="7">
    <source>
        <dbReference type="Proteomes" id="UP000094389"/>
    </source>
</evidence>
<reference evidence="6 7" key="1">
    <citation type="journal article" date="2016" name="Proc. Natl. Acad. Sci. U.S.A.">
        <title>Comparative genomics of biotechnologically important yeasts.</title>
        <authorList>
            <person name="Riley R."/>
            <person name="Haridas S."/>
            <person name="Wolfe K.H."/>
            <person name="Lopes M.R."/>
            <person name="Hittinger C.T."/>
            <person name="Goeker M."/>
            <person name="Salamov A.A."/>
            <person name="Wisecaver J.H."/>
            <person name="Long T.M."/>
            <person name="Calvey C.H."/>
            <person name="Aerts A.L."/>
            <person name="Barry K.W."/>
            <person name="Choi C."/>
            <person name="Clum A."/>
            <person name="Coughlan A.Y."/>
            <person name="Deshpande S."/>
            <person name="Douglass A.P."/>
            <person name="Hanson S.J."/>
            <person name="Klenk H.-P."/>
            <person name="LaButti K.M."/>
            <person name="Lapidus A."/>
            <person name="Lindquist E.A."/>
            <person name="Lipzen A.M."/>
            <person name="Meier-Kolthoff J.P."/>
            <person name="Ohm R.A."/>
            <person name="Otillar R.P."/>
            <person name="Pangilinan J.L."/>
            <person name="Peng Y."/>
            <person name="Rokas A."/>
            <person name="Rosa C.A."/>
            <person name="Scheuner C."/>
            <person name="Sibirny A.A."/>
            <person name="Slot J.C."/>
            <person name="Stielow J.B."/>
            <person name="Sun H."/>
            <person name="Kurtzman C.P."/>
            <person name="Blackwell M."/>
            <person name="Grigoriev I.V."/>
            <person name="Jeffries T.W."/>
        </authorList>
    </citation>
    <scope>NUCLEOTIDE SEQUENCE [LARGE SCALE GENOMIC DNA]</scope>
    <source>
        <strain evidence="7">ATCC 18201 / CBS 1600 / BCRC 20928 / JCM 3617 / NBRC 0987 / NRRL Y-1542</strain>
    </source>
</reference>
<feature type="region of interest" description="Disordered" evidence="4">
    <location>
        <begin position="619"/>
        <end position="650"/>
    </location>
</feature>
<protein>
    <recommendedName>
        <fullName evidence="1">Histone acetyltransferase type B catalytic subunit</fullName>
    </recommendedName>
</protein>
<dbReference type="GeneID" id="30991877"/>
<dbReference type="Gene3D" id="1.20.1270.60">
    <property type="entry name" value="Arfaptin homology (AH) domain/BAR domain"/>
    <property type="match status" value="1"/>
</dbReference>
<evidence type="ECO:0000256" key="2">
    <source>
        <dbReference type="ARBA" id="ARBA00022553"/>
    </source>
</evidence>
<proteinExistence type="predicted"/>
<dbReference type="InterPro" id="IPR013523">
    <property type="entry name" value="Hist_AcTrfase_HAT1_C"/>
</dbReference>
<dbReference type="InterPro" id="IPR027267">
    <property type="entry name" value="AH/BAR_dom_sf"/>
</dbReference>
<name>A0A1E4S524_CYBJN</name>
<feature type="compositionally biased region" description="Acidic residues" evidence="4">
    <location>
        <begin position="620"/>
        <end position="644"/>
    </location>
</feature>
<dbReference type="InterPro" id="IPR037113">
    <property type="entry name" value="Hat1_N_sf"/>
</dbReference>
<dbReference type="InterPro" id="IPR016181">
    <property type="entry name" value="Acyl_CoA_acyltransferase"/>
</dbReference>
<dbReference type="Pfam" id="PF13805">
    <property type="entry name" value="Pil1"/>
    <property type="match status" value="1"/>
</dbReference>
<dbReference type="Gene3D" id="3.90.360.10">
    <property type="entry name" value="Histone acetyl transferase 1 (HAT1), N-terminal domain"/>
    <property type="match status" value="1"/>
</dbReference>
<evidence type="ECO:0000256" key="4">
    <source>
        <dbReference type="SAM" id="MobiDB-lite"/>
    </source>
</evidence>
<sequence length="650" mass="74676">MSYDPEKWTVSSNDVLSISIADDDGYTSFKPAFTYPIFGDSEQIFGYKDLKINLAFHYTTFLPFLKVTYSEKLNDEVDDVKDKMLEFLPASTVVDDEQLWVETFKKEKVERGELIAKLDEYAVYKYGFDNEFAVELNKRLQILVLMFIEAGSYIDTSDSLWSLFVMRKDDTIIGFTTSYSYFKYNGGEEFDSNKAIKRRNKISQFVILPNHQNGLHGSQLYQAVINYWLADPEVQEICVEDPNEKFDDLRYRNDFKRLFEEGVLSNLPSSISKLDEAWFVSNAASHKLELNQFKKLVEMGYLYNENVKLARLVIKKRLYIKNRDGLSELDKALRNDKLQTAYEGIRQEYTRILDALRLHHDERQAKRVKSKFFGKAGIASTFRKNAAANFGPELARKLSALIKLEKNVLRSIELVARERREVAKQLSVWGEDNDDDVSDVTDKLGVLIYEIGELEDQYIDKYDQYRLTLKSIRDIEGSVQPTRERKQKITDEIARLKYKDPQSPKIAVLEQELVRAEAESLVAEAQLSNITREKFKAGFNYQFDATRELSEKLALIAGYGKALLELLDDAPVTPGETRPAYDGYEASKQIIIDAENALAAWTLDQAAVKPALSLHQTADDVYDEEADEQEAAEAEAEWAEDEDQQPTQIN</sequence>
<keyword evidence="7" id="KW-1185">Reference proteome</keyword>
<dbReference type="GO" id="GO:0070941">
    <property type="term" value="P:eisosome assembly"/>
    <property type="evidence" value="ECO:0007669"/>
    <property type="project" value="TreeGrafter"/>
</dbReference>
<dbReference type="RefSeq" id="XP_020071647.1">
    <property type="nucleotide sequence ID" value="XM_020217481.1"/>
</dbReference>
<feature type="coiled-coil region" evidence="3">
    <location>
        <begin position="506"/>
        <end position="533"/>
    </location>
</feature>
<dbReference type="PANTHER" id="PTHR31962">
    <property type="entry name" value="SPHINGOLIPID LONG CHAIN BASE-RESPONSIVE PROTEIN PIL1"/>
    <property type="match status" value="1"/>
</dbReference>
<dbReference type="GO" id="GO:0016746">
    <property type="term" value="F:acyltransferase activity"/>
    <property type="evidence" value="ECO:0007669"/>
    <property type="project" value="UniProtKB-KW"/>
</dbReference>
<keyword evidence="6" id="KW-0012">Acyltransferase</keyword>
<dbReference type="InterPro" id="IPR019467">
    <property type="entry name" value="Hat1_N"/>
</dbReference>
<dbReference type="Gene3D" id="1.10.10.390">
    <property type="match status" value="1"/>
</dbReference>
<evidence type="ECO:0000256" key="1">
    <source>
        <dbReference type="ARBA" id="ARBA00021268"/>
    </source>
</evidence>
<dbReference type="GO" id="GO:0005886">
    <property type="term" value="C:plasma membrane"/>
    <property type="evidence" value="ECO:0007669"/>
    <property type="project" value="TreeGrafter"/>
</dbReference>
<dbReference type="STRING" id="983966.A0A1E4S524"/>
<dbReference type="Pfam" id="PF21184">
    <property type="entry name" value="HAT1_C_fung"/>
    <property type="match status" value="1"/>
</dbReference>
<accession>A0A1E4S524</accession>
<dbReference type="Pfam" id="PF10394">
    <property type="entry name" value="Hat1_N"/>
    <property type="match status" value="1"/>
</dbReference>
<gene>
    <name evidence="6" type="ORF">CYBJADRAFT_193429</name>
</gene>
<dbReference type="GO" id="GO:0042393">
    <property type="term" value="F:histone binding"/>
    <property type="evidence" value="ECO:0007669"/>
    <property type="project" value="InterPro"/>
</dbReference>
<dbReference type="FunFam" id="1.20.1270.60:FF:000005">
    <property type="entry name" value="Sphingolipid long chain base-responsive pil1"/>
    <property type="match status" value="1"/>
</dbReference>
<evidence type="ECO:0000313" key="6">
    <source>
        <dbReference type="EMBL" id="ODV74608.1"/>
    </source>
</evidence>
<keyword evidence="2" id="KW-0597">Phosphoprotein</keyword>
<feature type="domain" description="Histone acetyl transferase HAT1 N-terminal" evidence="5">
    <location>
        <begin position="8"/>
        <end position="149"/>
    </location>
</feature>